<comment type="caution">
    <text evidence="12">The sequence shown here is derived from an EMBL/GenBank/DDBJ whole genome shotgun (WGS) entry which is preliminary data.</text>
</comment>
<evidence type="ECO:0000313" key="13">
    <source>
        <dbReference type="Proteomes" id="UP000288716"/>
    </source>
</evidence>
<keyword evidence="5" id="KW-0210">Decarboxylase</keyword>
<organism evidence="12 13">
    <name type="scientific">Leptotrombidium deliense</name>
    <dbReference type="NCBI Taxonomy" id="299467"/>
    <lineage>
        <taxon>Eukaryota</taxon>
        <taxon>Metazoa</taxon>
        <taxon>Ecdysozoa</taxon>
        <taxon>Arthropoda</taxon>
        <taxon>Chelicerata</taxon>
        <taxon>Arachnida</taxon>
        <taxon>Acari</taxon>
        <taxon>Acariformes</taxon>
        <taxon>Trombidiformes</taxon>
        <taxon>Prostigmata</taxon>
        <taxon>Anystina</taxon>
        <taxon>Parasitengona</taxon>
        <taxon>Trombiculoidea</taxon>
        <taxon>Trombiculidae</taxon>
        <taxon>Leptotrombidium</taxon>
    </lineage>
</organism>
<evidence type="ECO:0000256" key="9">
    <source>
        <dbReference type="ARBA" id="ARBA00040968"/>
    </source>
</evidence>
<dbReference type="GO" id="GO:0004058">
    <property type="term" value="F:aromatic-L-amino-acid decarboxylase activity"/>
    <property type="evidence" value="ECO:0007669"/>
    <property type="project" value="UniProtKB-EC"/>
</dbReference>
<dbReference type="Pfam" id="PF00282">
    <property type="entry name" value="Pyridoxal_deC"/>
    <property type="match status" value="1"/>
</dbReference>
<dbReference type="EMBL" id="NCKV01003914">
    <property type="protein sequence ID" value="RWS25247.1"/>
    <property type="molecule type" value="Genomic_DNA"/>
</dbReference>
<dbReference type="SUPFAM" id="SSF53383">
    <property type="entry name" value="PLP-dependent transferases"/>
    <property type="match status" value="1"/>
</dbReference>
<dbReference type="GO" id="GO:0005737">
    <property type="term" value="C:cytoplasm"/>
    <property type="evidence" value="ECO:0007669"/>
    <property type="project" value="TreeGrafter"/>
</dbReference>
<dbReference type="GO" id="GO:0030170">
    <property type="term" value="F:pyridoxal phosphate binding"/>
    <property type="evidence" value="ECO:0007669"/>
    <property type="project" value="InterPro"/>
</dbReference>
<protein>
    <recommendedName>
        <fullName evidence="9">Aromatic-L-amino-acid decarboxylase</fullName>
        <ecNumber evidence="8">4.1.1.28</ecNumber>
    </recommendedName>
    <alternativeName>
        <fullName evidence="10">DOPA decarboxylase</fullName>
    </alternativeName>
</protein>
<gene>
    <name evidence="12" type="ORF">B4U80_03122</name>
</gene>
<dbReference type="Proteomes" id="UP000288716">
    <property type="component" value="Unassembled WGS sequence"/>
</dbReference>
<dbReference type="Gene3D" id="3.90.1150.10">
    <property type="entry name" value="Aspartate Aminotransferase, domain 1"/>
    <property type="match status" value="1"/>
</dbReference>
<dbReference type="GO" id="GO:0042423">
    <property type="term" value="P:catecholamine biosynthetic process"/>
    <property type="evidence" value="ECO:0007669"/>
    <property type="project" value="UniProtKB-KW"/>
</dbReference>
<dbReference type="InterPro" id="IPR002129">
    <property type="entry name" value="PyrdxlP-dep_de-COase"/>
</dbReference>
<evidence type="ECO:0000256" key="3">
    <source>
        <dbReference type="ARBA" id="ARBA00011738"/>
    </source>
</evidence>
<dbReference type="PANTHER" id="PTHR11999">
    <property type="entry name" value="GROUP II PYRIDOXAL-5-PHOSPHATE DECARBOXYLASE"/>
    <property type="match status" value="1"/>
</dbReference>
<dbReference type="PRINTS" id="PR00800">
    <property type="entry name" value="YHDCRBOXLASE"/>
</dbReference>
<keyword evidence="7 11" id="KW-0456">Lyase</keyword>
<evidence type="ECO:0000256" key="10">
    <source>
        <dbReference type="ARBA" id="ARBA00041275"/>
    </source>
</evidence>
<dbReference type="InterPro" id="IPR015421">
    <property type="entry name" value="PyrdxlP-dep_Trfase_major"/>
</dbReference>
<dbReference type="STRING" id="299467.A0A443SCL2"/>
<evidence type="ECO:0000313" key="12">
    <source>
        <dbReference type="EMBL" id="RWS25247.1"/>
    </source>
</evidence>
<dbReference type="PANTHER" id="PTHR11999:SF167">
    <property type="entry name" value="AROMATIC-L-AMINO-ACID DECARBOXYLASE"/>
    <property type="match status" value="1"/>
</dbReference>
<dbReference type="InterPro" id="IPR015422">
    <property type="entry name" value="PyrdxlP-dep_Trfase_small"/>
</dbReference>
<dbReference type="GO" id="GO:0006520">
    <property type="term" value="P:amino acid metabolic process"/>
    <property type="evidence" value="ECO:0007669"/>
    <property type="project" value="InterPro"/>
</dbReference>
<comment type="subunit">
    <text evidence="3">Homodimer.</text>
</comment>
<dbReference type="Gene3D" id="3.40.640.10">
    <property type="entry name" value="Type I PLP-dependent aspartate aminotransferase-like (Major domain)"/>
    <property type="match status" value="1"/>
</dbReference>
<accession>A0A443SCL2</accession>
<evidence type="ECO:0000256" key="11">
    <source>
        <dbReference type="RuleBase" id="RU000382"/>
    </source>
</evidence>
<name>A0A443SCL2_9ACAR</name>
<evidence type="ECO:0000256" key="4">
    <source>
        <dbReference type="ARBA" id="ARBA00022584"/>
    </source>
</evidence>
<dbReference type="EC" id="4.1.1.28" evidence="8"/>
<evidence type="ECO:0000256" key="6">
    <source>
        <dbReference type="ARBA" id="ARBA00022898"/>
    </source>
</evidence>
<dbReference type="GO" id="GO:0019752">
    <property type="term" value="P:carboxylic acid metabolic process"/>
    <property type="evidence" value="ECO:0007669"/>
    <property type="project" value="InterPro"/>
</dbReference>
<evidence type="ECO:0000256" key="7">
    <source>
        <dbReference type="ARBA" id="ARBA00023239"/>
    </source>
</evidence>
<dbReference type="VEuPathDB" id="VectorBase:LDEU006792"/>
<evidence type="ECO:0000256" key="2">
    <source>
        <dbReference type="ARBA" id="ARBA00009533"/>
    </source>
</evidence>
<keyword evidence="4" id="KW-0127">Catecholamine biosynthesis</keyword>
<keyword evidence="6 11" id="KW-0663">Pyridoxal phosphate</keyword>
<sequence>MLFIQQRVKNHHYIVDSFNVNPVYLRHNKQGMIPDYRHWQIPLGRRFRSLKMWFVFRIYGVKNLQNHIRKQVWLAHQFKFMVSGDSRFEITHPVILGLVCFRLKGTNELNEKFVNTINDRKNIHLTPTKIDDRFIVRFAVCARTTELADIQYSFKEIQEVAKIVVEK</sequence>
<dbReference type="GO" id="GO:0042427">
    <property type="term" value="P:serotonin biosynthetic process"/>
    <property type="evidence" value="ECO:0007669"/>
    <property type="project" value="TreeGrafter"/>
</dbReference>
<dbReference type="OrthoDB" id="639767at2759"/>
<comment type="similarity">
    <text evidence="2 11">Belongs to the group II decarboxylase family.</text>
</comment>
<dbReference type="InterPro" id="IPR010977">
    <property type="entry name" value="Aromatic_deC"/>
</dbReference>
<evidence type="ECO:0000256" key="1">
    <source>
        <dbReference type="ARBA" id="ARBA00001933"/>
    </source>
</evidence>
<proteinExistence type="inferred from homology"/>
<reference evidence="12 13" key="1">
    <citation type="journal article" date="2018" name="Gigascience">
        <title>Genomes of trombidid mites reveal novel predicted allergens and laterally-transferred genes associated with secondary metabolism.</title>
        <authorList>
            <person name="Dong X."/>
            <person name="Chaisiri K."/>
            <person name="Xia D."/>
            <person name="Armstrong S.D."/>
            <person name="Fang Y."/>
            <person name="Donnelly M.J."/>
            <person name="Kadowaki T."/>
            <person name="McGarry J.W."/>
            <person name="Darby A.C."/>
            <person name="Makepeace B.L."/>
        </authorList>
    </citation>
    <scope>NUCLEOTIDE SEQUENCE [LARGE SCALE GENOMIC DNA]</scope>
    <source>
        <strain evidence="12">UoL-UT</strain>
    </source>
</reference>
<evidence type="ECO:0000256" key="8">
    <source>
        <dbReference type="ARBA" id="ARBA00038886"/>
    </source>
</evidence>
<dbReference type="InterPro" id="IPR015424">
    <property type="entry name" value="PyrdxlP-dep_Trfase"/>
</dbReference>
<keyword evidence="13" id="KW-1185">Reference proteome</keyword>
<dbReference type="AlphaFoldDB" id="A0A443SCL2"/>
<comment type="cofactor">
    <cofactor evidence="1 11">
        <name>pyridoxal 5'-phosphate</name>
        <dbReference type="ChEBI" id="CHEBI:597326"/>
    </cofactor>
</comment>
<evidence type="ECO:0000256" key="5">
    <source>
        <dbReference type="ARBA" id="ARBA00022793"/>
    </source>
</evidence>